<dbReference type="InterPro" id="IPR011013">
    <property type="entry name" value="Gal_mutarotase_sf_dom"/>
</dbReference>
<keyword evidence="8" id="KW-1185">Reference proteome</keyword>
<feature type="domain" description="Glycosyl hydrolase family 31 C-terminal" evidence="6">
    <location>
        <begin position="713"/>
        <end position="797"/>
    </location>
</feature>
<evidence type="ECO:0000259" key="6">
    <source>
        <dbReference type="Pfam" id="PF21365"/>
    </source>
</evidence>
<dbReference type="STRING" id="2903.R1DSM5"/>
<keyword evidence="2" id="KW-0378">Hydrolase</keyword>
<dbReference type="SUPFAM" id="SSF51445">
    <property type="entry name" value="(Trans)glycosidases"/>
    <property type="match status" value="1"/>
</dbReference>
<dbReference type="Pfam" id="PF01055">
    <property type="entry name" value="Glyco_hydro_31_2nd"/>
    <property type="match status" value="2"/>
</dbReference>
<dbReference type="InterPro" id="IPR025887">
    <property type="entry name" value="Glyco_hydro_31_N_dom"/>
</dbReference>
<sequence length="922" mass="99079">MLARLVREPRLTEHKGGCTLDIGGGLTLSLTCVEVDIIRVSLLRPSGRALDRSWMVAPGMASLPEEGRPKESTEGFAMPDTTLERTVDGSVRLSTGRLRVTVGTAVGEPLRLTWAWHDEATGDWKLLLRDRPTGAYYVGADGRVSHYVSRRRGDAYFGCGERSGALNRAGRRFDLRCVDAMGYDAERSDPLYKFYPFYIGKPCASSADPSGTGEPPEALGPDGHGEPPPLRAVSRGGGGAYGVFYDSMARAALDFGCELNNYHGLFASYQAECGDLDYYVLLGPRARFSWLTGETLLPPRWSLGYSGERPSLPRPLHGLAAPHASTDLSTPLHAPAAGSTMAFTDAPDAQRQLEAFLAECAARQVPLSSFQLSSGYSSSAAGRRHVFTWNSGKVPDPDGLAAAYAAAGVRLAANIKPCLLVDHPEYAACAAAALFVGASGAASAAAAGAPPSSGAVFWPSTPSAAAYSPERSMFWDADGSHLDFTNPAAAAWWQDRVAAALLRRGIVGTWNDNNEYAIEDEHALCHGFGRRVPLRLVRPLHALLMCQASWRAQRAHAPGERPWLISRSGMLGMQRYVQTWSGDNYTEWKTLRYNLWMGLGLGTSPLRSGPTPAPSGSPVCDARVGLSGCFNTGHDVGGFAGPPPPAEMLVRWVQSGVFHPRFTIHSWNAGGPPTSAWLHPGVAALVLDAIRFRYALIPYLYSLLRSARDECVPPLRPTWFDFEEDDRCWRPSDDFMCGPALLVANVLDAGERRRDVYLPQNGGRGWWDWHGGAWHPGGETLTLDAPLDRIPLLAAAGGRCCVPLADPEARSALDGGISRTVRVFPLPPDPAFDGVAAEACWVEDDGVSDAAQGAGTQLSVSVTARDGSLHVAAAAVWPESAWSCPLQTINVVLPPGEKRPVQSIAPAADLRLELVVGKRPHP</sequence>
<feature type="domain" description="Glycoside hydrolase family 31 TIM barrel" evidence="4">
    <location>
        <begin position="349"/>
        <end position="604"/>
    </location>
</feature>
<dbReference type="SUPFAM" id="SSF51011">
    <property type="entry name" value="Glycosyl hydrolase domain"/>
    <property type="match status" value="1"/>
</dbReference>
<accession>A0A0D3J1T5</accession>
<dbReference type="InterPro" id="IPR013780">
    <property type="entry name" value="Glyco_hydro_b"/>
</dbReference>
<name>A0A0D3J1T5_EMIH1</name>
<dbReference type="InterPro" id="IPR048395">
    <property type="entry name" value="Glyco_hydro_31_C"/>
</dbReference>
<dbReference type="EnsemblProtists" id="EOD17470">
    <property type="protein sequence ID" value="EOD17470"/>
    <property type="gene ID" value="EMIHUDRAFT_464236"/>
</dbReference>
<dbReference type="InterPro" id="IPR017853">
    <property type="entry name" value="GH"/>
</dbReference>
<feature type="domain" description="Glycoside hydrolase family 31 N-terminal" evidence="5">
    <location>
        <begin position="27"/>
        <end position="200"/>
    </location>
</feature>
<feature type="domain" description="Glycoside hydrolase family 31 TIM barrel" evidence="4">
    <location>
        <begin position="624"/>
        <end position="703"/>
    </location>
</feature>
<dbReference type="SUPFAM" id="SSF74650">
    <property type="entry name" value="Galactose mutarotase-like"/>
    <property type="match status" value="1"/>
</dbReference>
<dbReference type="KEGG" id="ehx:EMIHUDRAFT_464236"/>
<dbReference type="GO" id="GO:0030246">
    <property type="term" value="F:carbohydrate binding"/>
    <property type="evidence" value="ECO:0007669"/>
    <property type="project" value="InterPro"/>
</dbReference>
<dbReference type="Proteomes" id="UP000013827">
    <property type="component" value="Unassembled WGS sequence"/>
</dbReference>
<dbReference type="Gene3D" id="2.60.40.1760">
    <property type="entry name" value="glycosyl hydrolase (family 31)"/>
    <property type="match status" value="1"/>
</dbReference>
<dbReference type="GO" id="GO:0004553">
    <property type="term" value="F:hydrolase activity, hydrolyzing O-glycosyl compounds"/>
    <property type="evidence" value="ECO:0007669"/>
    <property type="project" value="InterPro"/>
</dbReference>
<dbReference type="Gene3D" id="3.20.20.80">
    <property type="entry name" value="Glycosidases"/>
    <property type="match status" value="1"/>
</dbReference>
<feature type="region of interest" description="Disordered" evidence="3">
    <location>
        <begin position="206"/>
        <end position="232"/>
    </location>
</feature>
<dbReference type="eggNOG" id="KOG1066">
    <property type="taxonomic scope" value="Eukaryota"/>
</dbReference>
<dbReference type="GO" id="GO:0005975">
    <property type="term" value="P:carbohydrate metabolic process"/>
    <property type="evidence" value="ECO:0007669"/>
    <property type="project" value="InterPro"/>
</dbReference>
<evidence type="ECO:0000256" key="1">
    <source>
        <dbReference type="ARBA" id="ARBA00007806"/>
    </source>
</evidence>
<dbReference type="PaxDb" id="2903-EOD17470"/>
<evidence type="ECO:0000256" key="3">
    <source>
        <dbReference type="SAM" id="MobiDB-lite"/>
    </source>
</evidence>
<dbReference type="Gene3D" id="2.60.40.1180">
    <property type="entry name" value="Golgi alpha-mannosidase II"/>
    <property type="match status" value="1"/>
</dbReference>
<dbReference type="InterPro" id="IPR000322">
    <property type="entry name" value="Glyco_hydro_31_TIM"/>
</dbReference>
<dbReference type="Pfam" id="PF21365">
    <property type="entry name" value="Glyco_hydro_31_3rd"/>
    <property type="match status" value="1"/>
</dbReference>
<dbReference type="PANTHER" id="PTHR22762">
    <property type="entry name" value="ALPHA-GLUCOSIDASE"/>
    <property type="match status" value="1"/>
</dbReference>
<proteinExistence type="inferred from homology"/>
<evidence type="ECO:0000313" key="7">
    <source>
        <dbReference type="EnsemblProtists" id="EOD17470"/>
    </source>
</evidence>
<dbReference type="Pfam" id="PF13802">
    <property type="entry name" value="Gal_mutarotas_2"/>
    <property type="match status" value="1"/>
</dbReference>
<organism evidence="7 8">
    <name type="scientific">Emiliania huxleyi (strain CCMP1516)</name>
    <dbReference type="NCBI Taxonomy" id="280463"/>
    <lineage>
        <taxon>Eukaryota</taxon>
        <taxon>Haptista</taxon>
        <taxon>Haptophyta</taxon>
        <taxon>Prymnesiophyceae</taxon>
        <taxon>Isochrysidales</taxon>
        <taxon>Noelaerhabdaceae</taxon>
        <taxon>Emiliania</taxon>
    </lineage>
</organism>
<reference evidence="7" key="2">
    <citation type="submission" date="2024-10" db="UniProtKB">
        <authorList>
            <consortium name="EnsemblProtists"/>
        </authorList>
    </citation>
    <scope>IDENTIFICATION</scope>
</reference>
<dbReference type="HOGENOM" id="CLU_000631_7_2_1"/>
<keyword evidence="2" id="KW-0326">Glycosidase</keyword>
<dbReference type="AlphaFoldDB" id="A0A0D3J1T5"/>
<dbReference type="RefSeq" id="XP_005769899.1">
    <property type="nucleotide sequence ID" value="XM_005769842.1"/>
</dbReference>
<reference evidence="8" key="1">
    <citation type="journal article" date="2013" name="Nature">
        <title>Pan genome of the phytoplankton Emiliania underpins its global distribution.</title>
        <authorList>
            <person name="Read B.A."/>
            <person name="Kegel J."/>
            <person name="Klute M.J."/>
            <person name="Kuo A."/>
            <person name="Lefebvre S.C."/>
            <person name="Maumus F."/>
            <person name="Mayer C."/>
            <person name="Miller J."/>
            <person name="Monier A."/>
            <person name="Salamov A."/>
            <person name="Young J."/>
            <person name="Aguilar M."/>
            <person name="Claverie J.M."/>
            <person name="Frickenhaus S."/>
            <person name="Gonzalez K."/>
            <person name="Herman E.K."/>
            <person name="Lin Y.C."/>
            <person name="Napier J."/>
            <person name="Ogata H."/>
            <person name="Sarno A.F."/>
            <person name="Shmutz J."/>
            <person name="Schroeder D."/>
            <person name="de Vargas C."/>
            <person name="Verret F."/>
            <person name="von Dassow P."/>
            <person name="Valentin K."/>
            <person name="Van de Peer Y."/>
            <person name="Wheeler G."/>
            <person name="Dacks J.B."/>
            <person name="Delwiche C.F."/>
            <person name="Dyhrman S.T."/>
            <person name="Glockner G."/>
            <person name="John U."/>
            <person name="Richards T."/>
            <person name="Worden A.Z."/>
            <person name="Zhang X."/>
            <person name="Grigoriev I.V."/>
            <person name="Allen A.E."/>
            <person name="Bidle K."/>
            <person name="Borodovsky M."/>
            <person name="Bowler C."/>
            <person name="Brownlee C."/>
            <person name="Cock J.M."/>
            <person name="Elias M."/>
            <person name="Gladyshev V.N."/>
            <person name="Groth M."/>
            <person name="Guda C."/>
            <person name="Hadaegh A."/>
            <person name="Iglesias-Rodriguez M.D."/>
            <person name="Jenkins J."/>
            <person name="Jones B.M."/>
            <person name="Lawson T."/>
            <person name="Leese F."/>
            <person name="Lindquist E."/>
            <person name="Lobanov A."/>
            <person name="Lomsadze A."/>
            <person name="Malik S.B."/>
            <person name="Marsh M.E."/>
            <person name="Mackinder L."/>
            <person name="Mock T."/>
            <person name="Mueller-Roeber B."/>
            <person name="Pagarete A."/>
            <person name="Parker M."/>
            <person name="Probert I."/>
            <person name="Quesneville H."/>
            <person name="Raines C."/>
            <person name="Rensing S.A."/>
            <person name="Riano-Pachon D.M."/>
            <person name="Richier S."/>
            <person name="Rokitta S."/>
            <person name="Shiraiwa Y."/>
            <person name="Soanes D.M."/>
            <person name="van der Giezen M."/>
            <person name="Wahlund T.M."/>
            <person name="Williams B."/>
            <person name="Wilson W."/>
            <person name="Wolfe G."/>
            <person name="Wurch L.L."/>
        </authorList>
    </citation>
    <scope>NUCLEOTIDE SEQUENCE</scope>
</reference>
<evidence type="ECO:0008006" key="9">
    <source>
        <dbReference type="Google" id="ProtNLM"/>
    </source>
</evidence>
<dbReference type="CDD" id="cd14752">
    <property type="entry name" value="GH31_N"/>
    <property type="match status" value="1"/>
</dbReference>
<dbReference type="GeneID" id="17263620"/>
<comment type="similarity">
    <text evidence="1 2">Belongs to the glycosyl hydrolase 31 family.</text>
</comment>
<protein>
    <recommendedName>
        <fullName evidence="9">Glycoside hydrolase family 31 N-terminal domain-containing protein</fullName>
    </recommendedName>
</protein>
<dbReference type="PANTHER" id="PTHR22762:SF165">
    <property type="entry name" value="PUTATIVE (AFU_ORTHOLOGUE AFUA_1G06560)-RELATED"/>
    <property type="match status" value="1"/>
</dbReference>
<evidence type="ECO:0000259" key="4">
    <source>
        <dbReference type="Pfam" id="PF01055"/>
    </source>
</evidence>
<evidence type="ECO:0000313" key="8">
    <source>
        <dbReference type="Proteomes" id="UP000013827"/>
    </source>
</evidence>
<evidence type="ECO:0000256" key="2">
    <source>
        <dbReference type="RuleBase" id="RU361185"/>
    </source>
</evidence>
<feature type="region of interest" description="Disordered" evidence="3">
    <location>
        <begin position="61"/>
        <end position="81"/>
    </location>
</feature>
<evidence type="ECO:0000259" key="5">
    <source>
        <dbReference type="Pfam" id="PF13802"/>
    </source>
</evidence>